<organism evidence="5 6">
    <name type="scientific">Pantoea cypripedii</name>
    <name type="common">Pectobacterium cypripedii</name>
    <name type="synonym">Erwinia cypripedii</name>
    <dbReference type="NCBI Taxonomy" id="55209"/>
    <lineage>
        <taxon>Bacteria</taxon>
        <taxon>Pseudomonadati</taxon>
        <taxon>Pseudomonadota</taxon>
        <taxon>Gammaproteobacteria</taxon>
        <taxon>Enterobacterales</taxon>
        <taxon>Erwiniaceae</taxon>
        <taxon>Pantoea</taxon>
    </lineage>
</organism>
<keyword evidence="2" id="KW-0238">DNA-binding</keyword>
<keyword evidence="3" id="KW-0804">Transcription</keyword>
<proteinExistence type="predicted"/>
<dbReference type="EMBL" id="CP024769">
    <property type="protein sequence ID" value="QGY31404.1"/>
    <property type="molecule type" value="Genomic_DNA"/>
</dbReference>
<dbReference type="InterPro" id="IPR002577">
    <property type="entry name" value="HTH_HxlR"/>
</dbReference>
<sequence>MKNEPLCQTPCPIARSLGRIGDSWSMMILRDAFAGFTRFDEFQKSIDIAPNILSRRLKELVEDGLLEKVCYSSTPPRYEYHLTALGRDFRPVILALAEWGSRNFSPEGRQMQLVEIATQRPVQAIMVDSVTGEPITPDKYSMIPAPAAAPILHYRHEYLQKKRAGETALKFMPQTQKGEQQ</sequence>
<evidence type="ECO:0000256" key="3">
    <source>
        <dbReference type="ARBA" id="ARBA00023163"/>
    </source>
</evidence>
<evidence type="ECO:0000259" key="4">
    <source>
        <dbReference type="PROSITE" id="PS51118"/>
    </source>
</evidence>
<evidence type="ECO:0000313" key="5">
    <source>
        <dbReference type="EMBL" id="QGY31404.1"/>
    </source>
</evidence>
<dbReference type="PANTHER" id="PTHR33204">
    <property type="entry name" value="TRANSCRIPTIONAL REGULATOR, MARR FAMILY"/>
    <property type="match status" value="1"/>
</dbReference>
<feature type="domain" description="HTH hxlR-type" evidence="4">
    <location>
        <begin position="11"/>
        <end position="108"/>
    </location>
</feature>
<gene>
    <name evidence="5" type="ORF">CUN67_20630</name>
</gene>
<dbReference type="PROSITE" id="PS51118">
    <property type="entry name" value="HTH_HXLR"/>
    <property type="match status" value="1"/>
</dbReference>
<keyword evidence="5" id="KW-0614">Plasmid</keyword>
<name>A0A6B9G1V9_PANCY</name>
<dbReference type="SUPFAM" id="SSF46785">
    <property type="entry name" value="Winged helix' DNA-binding domain"/>
    <property type="match status" value="1"/>
</dbReference>
<protein>
    <submittedName>
        <fullName evidence="5">Transcriptional regulator</fullName>
    </submittedName>
</protein>
<keyword evidence="1" id="KW-0805">Transcription regulation</keyword>
<accession>A0A6B9G1V9</accession>
<dbReference type="InterPro" id="IPR036388">
    <property type="entry name" value="WH-like_DNA-bd_sf"/>
</dbReference>
<evidence type="ECO:0000256" key="1">
    <source>
        <dbReference type="ARBA" id="ARBA00023015"/>
    </source>
</evidence>
<dbReference type="Proteomes" id="UP000502005">
    <property type="component" value="Plasmid pNE1A"/>
</dbReference>
<geneLocation type="plasmid" evidence="6">
    <name>pne1a</name>
</geneLocation>
<dbReference type="Gene3D" id="1.10.10.10">
    <property type="entry name" value="Winged helix-like DNA-binding domain superfamily/Winged helix DNA-binding domain"/>
    <property type="match status" value="1"/>
</dbReference>
<dbReference type="InterPro" id="IPR036390">
    <property type="entry name" value="WH_DNA-bd_sf"/>
</dbReference>
<evidence type="ECO:0000313" key="6">
    <source>
        <dbReference type="Proteomes" id="UP000502005"/>
    </source>
</evidence>
<evidence type="ECO:0000256" key="2">
    <source>
        <dbReference type="ARBA" id="ARBA00023125"/>
    </source>
</evidence>
<dbReference type="RefSeq" id="WP_208717300.1">
    <property type="nucleotide sequence ID" value="NZ_CP024769.1"/>
</dbReference>
<dbReference type="PANTHER" id="PTHR33204:SF17">
    <property type="entry name" value="TRANSCRIPTIONAL REGULATORY PROTEIN"/>
    <property type="match status" value="1"/>
</dbReference>
<dbReference type="Pfam" id="PF01638">
    <property type="entry name" value="HxlR"/>
    <property type="match status" value="1"/>
</dbReference>
<dbReference type="GO" id="GO:0003677">
    <property type="term" value="F:DNA binding"/>
    <property type="evidence" value="ECO:0007669"/>
    <property type="project" value="UniProtKB-KW"/>
</dbReference>
<reference evidence="5 6" key="1">
    <citation type="submission" date="2017-11" db="EMBL/GenBank/DDBJ databases">
        <title>Genome sequence of Pantoea cypripedii NE1.</title>
        <authorList>
            <person name="Nascimento F.X."/>
        </authorList>
    </citation>
    <scope>NUCLEOTIDE SEQUENCE [LARGE SCALE GENOMIC DNA]</scope>
    <source>
        <strain evidence="5 6">NE1</strain>
        <plasmid evidence="6">pne1a</plasmid>
    </source>
</reference>
<dbReference type="AlphaFoldDB" id="A0A6B9G1V9"/>